<dbReference type="CDD" id="cd10747">
    <property type="entry name" value="DnaJ_C"/>
    <property type="match status" value="1"/>
</dbReference>
<dbReference type="InterPro" id="IPR001305">
    <property type="entry name" value="HSP_DnaJ_Cys-rich_dom"/>
</dbReference>
<dbReference type="GO" id="GO:0007005">
    <property type="term" value="P:mitochondrion organization"/>
    <property type="evidence" value="ECO:0007669"/>
    <property type="project" value="TreeGrafter"/>
</dbReference>
<evidence type="ECO:0000256" key="6">
    <source>
        <dbReference type="PROSITE-ProRule" id="PRU00546"/>
    </source>
</evidence>
<feature type="zinc finger region" description="CR-type" evidence="6">
    <location>
        <begin position="237"/>
        <end position="318"/>
    </location>
</feature>
<protein>
    <recommendedName>
        <fullName evidence="11">CG7387-PA</fullName>
    </recommendedName>
</protein>
<evidence type="ECO:0000313" key="10">
    <source>
        <dbReference type="Proteomes" id="UP000007798"/>
    </source>
</evidence>
<reference evidence="9 10" key="1">
    <citation type="journal article" date="2007" name="Nature">
        <title>Evolution of genes and genomes on the Drosophila phylogeny.</title>
        <authorList>
            <consortium name="Drosophila 12 Genomes Consortium"/>
            <person name="Clark A.G."/>
            <person name="Eisen M.B."/>
            <person name="Smith D.R."/>
            <person name="Bergman C.M."/>
            <person name="Oliver B."/>
            <person name="Markow T.A."/>
            <person name="Kaufman T.C."/>
            <person name="Kellis M."/>
            <person name="Gelbart W."/>
            <person name="Iyer V.N."/>
            <person name="Pollard D.A."/>
            <person name="Sackton T.B."/>
            <person name="Larracuente A.M."/>
            <person name="Singh N.D."/>
            <person name="Abad J.P."/>
            <person name="Abt D.N."/>
            <person name="Adryan B."/>
            <person name="Aguade M."/>
            <person name="Akashi H."/>
            <person name="Anderson W.W."/>
            <person name="Aquadro C.F."/>
            <person name="Ardell D.H."/>
            <person name="Arguello R."/>
            <person name="Artieri C.G."/>
            <person name="Barbash D.A."/>
            <person name="Barker D."/>
            <person name="Barsanti P."/>
            <person name="Batterham P."/>
            <person name="Batzoglou S."/>
            <person name="Begun D."/>
            <person name="Bhutkar A."/>
            <person name="Blanco E."/>
            <person name="Bosak S.A."/>
            <person name="Bradley R.K."/>
            <person name="Brand A.D."/>
            <person name="Brent M.R."/>
            <person name="Brooks A.N."/>
            <person name="Brown R.H."/>
            <person name="Butlin R.K."/>
            <person name="Caggese C."/>
            <person name="Calvi B.R."/>
            <person name="Bernardo de Carvalho A."/>
            <person name="Caspi A."/>
            <person name="Castrezana S."/>
            <person name="Celniker S.E."/>
            <person name="Chang J.L."/>
            <person name="Chapple C."/>
            <person name="Chatterji S."/>
            <person name="Chinwalla A."/>
            <person name="Civetta A."/>
            <person name="Clifton S.W."/>
            <person name="Comeron J.M."/>
            <person name="Costello J.C."/>
            <person name="Coyne J.A."/>
            <person name="Daub J."/>
            <person name="David R.G."/>
            <person name="Delcher A.L."/>
            <person name="Delehaunty K."/>
            <person name="Do C.B."/>
            <person name="Ebling H."/>
            <person name="Edwards K."/>
            <person name="Eickbush T."/>
            <person name="Evans J.D."/>
            <person name="Filipski A."/>
            <person name="Findeiss S."/>
            <person name="Freyhult E."/>
            <person name="Fulton L."/>
            <person name="Fulton R."/>
            <person name="Garcia A.C."/>
            <person name="Gardiner A."/>
            <person name="Garfield D.A."/>
            <person name="Garvin B.E."/>
            <person name="Gibson G."/>
            <person name="Gilbert D."/>
            <person name="Gnerre S."/>
            <person name="Godfrey J."/>
            <person name="Good R."/>
            <person name="Gotea V."/>
            <person name="Gravely B."/>
            <person name="Greenberg A.J."/>
            <person name="Griffiths-Jones S."/>
            <person name="Gross S."/>
            <person name="Guigo R."/>
            <person name="Gustafson E.A."/>
            <person name="Haerty W."/>
            <person name="Hahn M.W."/>
            <person name="Halligan D.L."/>
            <person name="Halpern A.L."/>
            <person name="Halter G.M."/>
            <person name="Han M.V."/>
            <person name="Heger A."/>
            <person name="Hillier L."/>
            <person name="Hinrichs A.S."/>
            <person name="Holmes I."/>
            <person name="Hoskins R.A."/>
            <person name="Hubisz M.J."/>
            <person name="Hultmark D."/>
            <person name="Huntley M.A."/>
            <person name="Jaffe D.B."/>
            <person name="Jagadeeshan S."/>
            <person name="Jeck W.R."/>
            <person name="Johnson J."/>
            <person name="Jones C.D."/>
            <person name="Jordan W.C."/>
            <person name="Karpen G.H."/>
            <person name="Kataoka E."/>
            <person name="Keightley P.D."/>
            <person name="Kheradpour P."/>
            <person name="Kirkness E.F."/>
            <person name="Koerich L.B."/>
            <person name="Kristiansen K."/>
            <person name="Kudrna D."/>
            <person name="Kulathinal R.J."/>
            <person name="Kumar S."/>
            <person name="Kwok R."/>
            <person name="Lander E."/>
            <person name="Langley C.H."/>
            <person name="Lapoint R."/>
            <person name="Lazzaro B.P."/>
            <person name="Lee S.J."/>
            <person name="Levesque L."/>
            <person name="Li R."/>
            <person name="Lin C.F."/>
            <person name="Lin M.F."/>
            <person name="Lindblad-Toh K."/>
            <person name="Llopart A."/>
            <person name="Long M."/>
            <person name="Low L."/>
            <person name="Lozovsky E."/>
            <person name="Lu J."/>
            <person name="Luo M."/>
            <person name="Machado C.A."/>
            <person name="Makalowski W."/>
            <person name="Marzo M."/>
            <person name="Matsuda M."/>
            <person name="Matzkin L."/>
            <person name="McAllister B."/>
            <person name="McBride C.S."/>
            <person name="McKernan B."/>
            <person name="McKernan K."/>
            <person name="Mendez-Lago M."/>
            <person name="Minx P."/>
            <person name="Mollenhauer M.U."/>
            <person name="Montooth K."/>
            <person name="Mount S.M."/>
            <person name="Mu X."/>
            <person name="Myers E."/>
            <person name="Negre B."/>
            <person name="Newfeld S."/>
            <person name="Nielsen R."/>
            <person name="Noor M.A."/>
            <person name="O'Grady P."/>
            <person name="Pachter L."/>
            <person name="Papaceit M."/>
            <person name="Parisi M.J."/>
            <person name="Parisi M."/>
            <person name="Parts L."/>
            <person name="Pedersen J.S."/>
            <person name="Pesole G."/>
            <person name="Phillippy A.M."/>
            <person name="Ponting C.P."/>
            <person name="Pop M."/>
            <person name="Porcelli D."/>
            <person name="Powell J.R."/>
            <person name="Prohaska S."/>
            <person name="Pruitt K."/>
            <person name="Puig M."/>
            <person name="Quesneville H."/>
            <person name="Ram K.R."/>
            <person name="Rand D."/>
            <person name="Rasmussen M.D."/>
            <person name="Reed L.K."/>
            <person name="Reenan R."/>
            <person name="Reily A."/>
            <person name="Remington K.A."/>
            <person name="Rieger T.T."/>
            <person name="Ritchie M.G."/>
            <person name="Robin C."/>
            <person name="Rogers Y.H."/>
            <person name="Rohde C."/>
            <person name="Rozas J."/>
            <person name="Rubenfield M.J."/>
            <person name="Ruiz A."/>
            <person name="Russo S."/>
            <person name="Salzberg S.L."/>
            <person name="Sanchez-Gracia A."/>
            <person name="Saranga D.J."/>
            <person name="Sato H."/>
            <person name="Schaeffer S.W."/>
            <person name="Schatz M.C."/>
            <person name="Schlenke T."/>
            <person name="Schwartz R."/>
            <person name="Segarra C."/>
            <person name="Singh R.S."/>
            <person name="Sirot L."/>
            <person name="Sirota M."/>
            <person name="Sisneros N.B."/>
            <person name="Smith C.D."/>
            <person name="Smith T.F."/>
            <person name="Spieth J."/>
            <person name="Stage D.E."/>
            <person name="Stark A."/>
            <person name="Stephan W."/>
            <person name="Strausberg R.L."/>
            <person name="Strempel S."/>
            <person name="Sturgill D."/>
            <person name="Sutton G."/>
            <person name="Sutton G.G."/>
            <person name="Tao W."/>
            <person name="Teichmann S."/>
            <person name="Tobari Y.N."/>
            <person name="Tomimura Y."/>
            <person name="Tsolas J.M."/>
            <person name="Valente V.L."/>
            <person name="Venter E."/>
            <person name="Venter J.C."/>
            <person name="Vicario S."/>
            <person name="Vieira F.G."/>
            <person name="Vilella A.J."/>
            <person name="Villasante A."/>
            <person name="Walenz B."/>
            <person name="Wang J."/>
            <person name="Wasserman M."/>
            <person name="Watts T."/>
            <person name="Wilson D."/>
            <person name="Wilson R.K."/>
            <person name="Wing R.A."/>
            <person name="Wolfner M.F."/>
            <person name="Wong A."/>
            <person name="Wong G.K."/>
            <person name="Wu C.I."/>
            <person name="Wu G."/>
            <person name="Yamamoto D."/>
            <person name="Yang H.P."/>
            <person name="Yang S.P."/>
            <person name="Yorke J.A."/>
            <person name="Yoshida K."/>
            <person name="Zdobnov E."/>
            <person name="Zhang P."/>
            <person name="Zhang Y."/>
            <person name="Zimin A.V."/>
            <person name="Baldwin J."/>
            <person name="Abdouelleil A."/>
            <person name="Abdulkadir J."/>
            <person name="Abebe A."/>
            <person name="Abera B."/>
            <person name="Abreu J."/>
            <person name="Acer S.C."/>
            <person name="Aftuck L."/>
            <person name="Alexander A."/>
            <person name="An P."/>
            <person name="Anderson E."/>
            <person name="Anderson S."/>
            <person name="Arachi H."/>
            <person name="Azer M."/>
            <person name="Bachantsang P."/>
            <person name="Barry A."/>
            <person name="Bayul T."/>
            <person name="Berlin A."/>
            <person name="Bessette D."/>
            <person name="Bloom T."/>
            <person name="Blye J."/>
            <person name="Boguslavskiy L."/>
            <person name="Bonnet C."/>
            <person name="Boukhgalter B."/>
            <person name="Bourzgui I."/>
            <person name="Brown A."/>
            <person name="Cahill P."/>
            <person name="Channer S."/>
            <person name="Cheshatsang Y."/>
            <person name="Chuda L."/>
            <person name="Citroen M."/>
            <person name="Collymore A."/>
            <person name="Cooke P."/>
            <person name="Costello M."/>
            <person name="D'Aco K."/>
            <person name="Daza R."/>
            <person name="De Haan G."/>
            <person name="DeGray S."/>
            <person name="DeMaso C."/>
            <person name="Dhargay N."/>
            <person name="Dooley K."/>
            <person name="Dooley E."/>
            <person name="Doricent M."/>
            <person name="Dorje P."/>
            <person name="Dorjee K."/>
            <person name="Dupes A."/>
            <person name="Elong R."/>
            <person name="Falk J."/>
            <person name="Farina A."/>
            <person name="Faro S."/>
            <person name="Ferguson D."/>
            <person name="Fisher S."/>
            <person name="Foley C.D."/>
            <person name="Franke A."/>
            <person name="Friedrich D."/>
            <person name="Gadbois L."/>
            <person name="Gearin G."/>
            <person name="Gearin C.R."/>
            <person name="Giannoukos G."/>
            <person name="Goode T."/>
            <person name="Graham J."/>
            <person name="Grandbois E."/>
            <person name="Grewal S."/>
            <person name="Gyaltsen K."/>
            <person name="Hafez N."/>
            <person name="Hagos B."/>
            <person name="Hall J."/>
            <person name="Henson C."/>
            <person name="Hollinger A."/>
            <person name="Honan T."/>
            <person name="Huard M.D."/>
            <person name="Hughes L."/>
            <person name="Hurhula B."/>
            <person name="Husby M.E."/>
            <person name="Kamat A."/>
            <person name="Kanga B."/>
            <person name="Kashin S."/>
            <person name="Khazanovich D."/>
            <person name="Kisner P."/>
            <person name="Lance K."/>
            <person name="Lara M."/>
            <person name="Lee W."/>
            <person name="Lennon N."/>
            <person name="Letendre F."/>
            <person name="LeVine R."/>
            <person name="Lipovsky A."/>
            <person name="Liu X."/>
            <person name="Liu J."/>
            <person name="Liu S."/>
            <person name="Lokyitsang T."/>
            <person name="Lokyitsang Y."/>
            <person name="Lubonja R."/>
            <person name="Lui A."/>
            <person name="MacDonald P."/>
            <person name="Magnisalis V."/>
            <person name="Maru K."/>
            <person name="Matthews C."/>
            <person name="McCusker W."/>
            <person name="McDonough S."/>
            <person name="Mehta T."/>
            <person name="Meldrim J."/>
            <person name="Meneus L."/>
            <person name="Mihai O."/>
            <person name="Mihalev A."/>
            <person name="Mihova T."/>
            <person name="Mittelman R."/>
            <person name="Mlenga V."/>
            <person name="Montmayeur A."/>
            <person name="Mulrain L."/>
            <person name="Navidi A."/>
            <person name="Naylor J."/>
            <person name="Negash T."/>
            <person name="Nguyen T."/>
            <person name="Nguyen N."/>
            <person name="Nicol R."/>
            <person name="Norbu C."/>
            <person name="Norbu N."/>
            <person name="Novod N."/>
            <person name="O'Neill B."/>
            <person name="Osman S."/>
            <person name="Markiewicz E."/>
            <person name="Oyono O.L."/>
            <person name="Patti C."/>
            <person name="Phunkhang P."/>
            <person name="Pierre F."/>
            <person name="Priest M."/>
            <person name="Raghuraman S."/>
            <person name="Rege F."/>
            <person name="Reyes R."/>
            <person name="Rise C."/>
            <person name="Rogov P."/>
            <person name="Ross K."/>
            <person name="Ryan E."/>
            <person name="Settipalli S."/>
            <person name="Shea T."/>
            <person name="Sherpa N."/>
            <person name="Shi L."/>
            <person name="Shih D."/>
            <person name="Sparrow T."/>
            <person name="Spaulding J."/>
            <person name="Stalker J."/>
            <person name="Stange-Thomann N."/>
            <person name="Stavropoulos S."/>
            <person name="Stone C."/>
            <person name="Strader C."/>
            <person name="Tesfaye S."/>
            <person name="Thomson T."/>
            <person name="Thoulutsang Y."/>
            <person name="Thoulutsang D."/>
            <person name="Topham K."/>
            <person name="Topping I."/>
            <person name="Tsamla T."/>
            <person name="Vassiliev H."/>
            <person name="Vo A."/>
            <person name="Wangchuk T."/>
            <person name="Wangdi T."/>
            <person name="Weiand M."/>
            <person name="Wilkinson J."/>
            <person name="Wilson A."/>
            <person name="Yadav S."/>
            <person name="Young G."/>
            <person name="Yu Q."/>
            <person name="Zembek L."/>
            <person name="Zhong D."/>
            <person name="Zimmer A."/>
            <person name="Zwirko Z."/>
            <person name="Jaffe D.B."/>
            <person name="Alvarez P."/>
            <person name="Brockman W."/>
            <person name="Butler J."/>
            <person name="Chin C."/>
            <person name="Gnerre S."/>
            <person name="Grabherr M."/>
            <person name="Kleber M."/>
            <person name="Mauceli E."/>
            <person name="MacCallum I."/>
        </authorList>
    </citation>
    <scope>NUCLEOTIDE SEQUENCE [LARGE SCALE GENOMIC DNA]</scope>
    <source>
        <strain evidence="10">Tucson 14030-0811.24</strain>
    </source>
</reference>
<dbReference type="AlphaFoldDB" id="B4N4D0"/>
<dbReference type="SUPFAM" id="SSF46565">
    <property type="entry name" value="Chaperone J-domain"/>
    <property type="match status" value="1"/>
</dbReference>
<dbReference type="OrthoDB" id="376357at2759"/>
<dbReference type="PANTHER" id="PTHR44145">
    <property type="entry name" value="DNAJ HOMOLOG SUBFAMILY A MEMBER 3, MITOCHONDRIAL"/>
    <property type="match status" value="1"/>
</dbReference>
<dbReference type="GO" id="GO:0006457">
    <property type="term" value="P:protein folding"/>
    <property type="evidence" value="ECO:0007669"/>
    <property type="project" value="InterPro"/>
</dbReference>
<organism evidence="9 10">
    <name type="scientific">Drosophila willistoni</name>
    <name type="common">Fruit fly</name>
    <dbReference type="NCBI Taxonomy" id="7260"/>
    <lineage>
        <taxon>Eukaryota</taxon>
        <taxon>Metazoa</taxon>
        <taxon>Ecdysozoa</taxon>
        <taxon>Arthropoda</taxon>
        <taxon>Hexapoda</taxon>
        <taxon>Insecta</taxon>
        <taxon>Pterygota</taxon>
        <taxon>Neoptera</taxon>
        <taxon>Endopterygota</taxon>
        <taxon>Diptera</taxon>
        <taxon>Brachycera</taxon>
        <taxon>Muscomorpha</taxon>
        <taxon>Ephydroidea</taxon>
        <taxon>Drosophilidae</taxon>
        <taxon>Drosophila</taxon>
        <taxon>Sophophora</taxon>
    </lineage>
</organism>
<dbReference type="SMR" id="B4N4D0"/>
<dbReference type="SUPFAM" id="SSF49493">
    <property type="entry name" value="HSP40/DnaJ peptide-binding domain"/>
    <property type="match status" value="1"/>
</dbReference>
<dbReference type="STRING" id="7260.B4N4D0"/>
<dbReference type="Pfam" id="PF01556">
    <property type="entry name" value="DnaJ_C"/>
    <property type="match status" value="1"/>
</dbReference>
<dbReference type="PRINTS" id="PR00625">
    <property type="entry name" value="JDOMAIN"/>
</dbReference>
<accession>B4N4D0</accession>
<dbReference type="PROSITE" id="PS00636">
    <property type="entry name" value="DNAJ_1"/>
    <property type="match status" value="1"/>
</dbReference>
<dbReference type="GO" id="GO:0043066">
    <property type="term" value="P:negative regulation of apoptotic process"/>
    <property type="evidence" value="ECO:0007669"/>
    <property type="project" value="TreeGrafter"/>
</dbReference>
<dbReference type="InterPro" id="IPR036869">
    <property type="entry name" value="J_dom_sf"/>
</dbReference>
<dbReference type="SMART" id="SM00271">
    <property type="entry name" value="DnaJ"/>
    <property type="match status" value="1"/>
</dbReference>
<dbReference type="InterPro" id="IPR001623">
    <property type="entry name" value="DnaJ_domain"/>
</dbReference>
<dbReference type="FunFam" id="2.60.260.20:FF:000005">
    <property type="entry name" value="Chaperone protein dnaJ 1, mitochondrial"/>
    <property type="match status" value="1"/>
</dbReference>
<proteinExistence type="predicted"/>
<evidence type="ECO:0000256" key="2">
    <source>
        <dbReference type="ARBA" id="ARBA00022737"/>
    </source>
</evidence>
<dbReference type="Gene3D" id="2.60.260.20">
    <property type="entry name" value="Urease metallochaperone UreE, N-terminal domain"/>
    <property type="match status" value="2"/>
</dbReference>
<evidence type="ECO:0000313" key="9">
    <source>
        <dbReference type="EMBL" id="EDW79004.2"/>
    </source>
</evidence>
<evidence type="ECO:0000259" key="7">
    <source>
        <dbReference type="PROSITE" id="PS50076"/>
    </source>
</evidence>
<dbReference type="eggNOG" id="KOG0715">
    <property type="taxonomic scope" value="Eukaryota"/>
</dbReference>
<dbReference type="PROSITE" id="PS51188">
    <property type="entry name" value="ZF_CR"/>
    <property type="match status" value="1"/>
</dbReference>
<dbReference type="Gene3D" id="1.10.287.110">
    <property type="entry name" value="DnaJ domain"/>
    <property type="match status" value="1"/>
</dbReference>
<dbReference type="GO" id="GO:0005739">
    <property type="term" value="C:mitochondrion"/>
    <property type="evidence" value="ECO:0007669"/>
    <property type="project" value="TreeGrafter"/>
</dbReference>
<dbReference type="InterPro" id="IPR051938">
    <property type="entry name" value="Apopto_cytoskel_mod"/>
</dbReference>
<keyword evidence="2" id="KW-0677">Repeat</keyword>
<dbReference type="GO" id="GO:0031072">
    <property type="term" value="F:heat shock protein binding"/>
    <property type="evidence" value="ECO:0007669"/>
    <property type="project" value="InterPro"/>
</dbReference>
<evidence type="ECO:0000256" key="5">
    <source>
        <dbReference type="ARBA" id="ARBA00023186"/>
    </source>
</evidence>
<dbReference type="InterPro" id="IPR036410">
    <property type="entry name" value="HSP_DnaJ_Cys-rich_dom_sf"/>
</dbReference>
<dbReference type="InterPro" id="IPR008971">
    <property type="entry name" value="HSP40/DnaJ_pept-bd"/>
</dbReference>
<dbReference type="FunCoup" id="B4N4D0">
    <property type="interactions" value="1"/>
</dbReference>
<keyword evidence="10" id="KW-1185">Reference proteome</keyword>
<dbReference type="Proteomes" id="UP000007798">
    <property type="component" value="Unassembled WGS sequence"/>
</dbReference>
<dbReference type="InterPro" id="IPR018253">
    <property type="entry name" value="DnaJ_domain_CS"/>
</dbReference>
<evidence type="ECO:0008006" key="11">
    <source>
        <dbReference type="Google" id="ProtNLM"/>
    </source>
</evidence>
<keyword evidence="4 6" id="KW-0862">Zinc</keyword>
<dbReference type="PANTHER" id="PTHR44145:SF3">
    <property type="entry name" value="DNAJ HOMOLOG SUBFAMILY A MEMBER 3, MITOCHONDRIAL"/>
    <property type="match status" value="1"/>
</dbReference>
<keyword evidence="1 6" id="KW-0479">Metal-binding</keyword>
<dbReference type="CDD" id="cd06257">
    <property type="entry name" value="DnaJ"/>
    <property type="match status" value="1"/>
</dbReference>
<dbReference type="Gene3D" id="2.10.230.10">
    <property type="entry name" value="Heat shock protein DnaJ, cysteine-rich domain"/>
    <property type="match status" value="1"/>
</dbReference>
<name>B4N4D0_DROWI</name>
<dbReference type="GO" id="GO:0008270">
    <property type="term" value="F:zinc ion binding"/>
    <property type="evidence" value="ECO:0007669"/>
    <property type="project" value="UniProtKB-KW"/>
</dbReference>
<dbReference type="GO" id="GO:0051082">
    <property type="term" value="F:unfolded protein binding"/>
    <property type="evidence" value="ECO:0007669"/>
    <property type="project" value="InterPro"/>
</dbReference>
<keyword evidence="3 6" id="KW-0863">Zinc-finger</keyword>
<evidence type="ECO:0000256" key="1">
    <source>
        <dbReference type="ARBA" id="ARBA00022723"/>
    </source>
</evidence>
<dbReference type="InParanoid" id="B4N4D0"/>
<dbReference type="EMBL" id="CH964095">
    <property type="protein sequence ID" value="EDW79004.2"/>
    <property type="molecule type" value="Genomic_DNA"/>
</dbReference>
<dbReference type="Pfam" id="PF00226">
    <property type="entry name" value="DnaJ"/>
    <property type="match status" value="1"/>
</dbReference>
<feature type="domain" description="CR-type" evidence="8">
    <location>
        <begin position="237"/>
        <end position="318"/>
    </location>
</feature>
<dbReference type="PROSITE" id="PS50076">
    <property type="entry name" value="DNAJ_2"/>
    <property type="match status" value="1"/>
</dbReference>
<evidence type="ECO:0000256" key="3">
    <source>
        <dbReference type="ARBA" id="ARBA00022771"/>
    </source>
</evidence>
<dbReference type="InterPro" id="IPR002939">
    <property type="entry name" value="DnaJ_C"/>
</dbReference>
<sequence>MLSSNFQRIPMYTYFVGLASLRTTCQPEALRRMLPTAPTATATCSIWKRLVSQYQFRTQKPVYYPDRQAEMKHQRSSPSMKVKSPTMQQLQQQQQQLFNKTGKMLQNRMQSRGLPKDYYYKVLGVHKHATIQQIRSAFYALAKRYHPDSTHSEQKLQHFQELSNAYNILTDETKRLEYDQLGSIKDEQAFLAQAGNPMQMDPETAKKYEMQKSNDEIQKLTGNEFDLSLSFVDATVGCKKRLDLRYLRKCDTCKGKSQLMAHREVGKEPCRRCNGTGKVTTKTVTFTSVNTCSQCKGKRFINRNDCETCDNRGYVVANVEVLITVPSGSKSGDVITIDNPNTKQRVNYRLDVPPSEYFRRIGNDIHTDKHLTISEAILGGNFTARGLYENVELRIEPGTQSETQIVLKNKGVRSQDGIGNHIITLKVRIPRNLSVKQRQLVLALAQAEEPLFERHQDVLASAIKMV</sequence>
<feature type="domain" description="J" evidence="7">
    <location>
        <begin position="118"/>
        <end position="182"/>
    </location>
</feature>
<dbReference type="KEGG" id="dwi:6645403"/>
<evidence type="ECO:0000256" key="4">
    <source>
        <dbReference type="ARBA" id="ARBA00022833"/>
    </source>
</evidence>
<dbReference type="SUPFAM" id="SSF57938">
    <property type="entry name" value="DnaJ/Hsp40 cysteine-rich domain"/>
    <property type="match status" value="1"/>
</dbReference>
<keyword evidence="5" id="KW-0143">Chaperone</keyword>
<gene>
    <name evidence="9" type="primary">Dwil\GK10817</name>
    <name evidence="9" type="ORF">Dwil_GK10817</name>
</gene>
<dbReference type="HOGENOM" id="CLU_017633_0_7_1"/>
<evidence type="ECO:0000259" key="8">
    <source>
        <dbReference type="PROSITE" id="PS51188"/>
    </source>
</evidence>